<evidence type="ECO:0000256" key="1">
    <source>
        <dbReference type="ARBA" id="ARBA00004651"/>
    </source>
</evidence>
<evidence type="ECO:0000256" key="8">
    <source>
        <dbReference type="PROSITE-ProRule" id="PRU00284"/>
    </source>
</evidence>
<keyword evidence="4 9" id="KW-1133">Transmembrane helix</keyword>
<dbReference type="EMBL" id="JAQQLF010000016">
    <property type="protein sequence ID" value="MDC7718140.1"/>
    <property type="molecule type" value="Genomic_DNA"/>
</dbReference>
<feature type="transmembrane region" description="Helical" evidence="9">
    <location>
        <begin position="13"/>
        <end position="33"/>
    </location>
</feature>
<dbReference type="PROSITE" id="PS50111">
    <property type="entry name" value="CHEMOTAXIS_TRANSDUC_2"/>
    <property type="match status" value="1"/>
</dbReference>
<keyword evidence="3 9" id="KW-0812">Transmembrane</keyword>
<dbReference type="SUPFAM" id="SSF58104">
    <property type="entry name" value="Methyl-accepting chemotaxis protein (MCP) signaling domain"/>
    <property type="match status" value="1"/>
</dbReference>
<keyword evidence="6 8" id="KW-0807">Transducer</keyword>
<dbReference type="Gene3D" id="3.30.450.20">
    <property type="entry name" value="PAS domain"/>
    <property type="match status" value="1"/>
</dbReference>
<keyword evidence="12" id="KW-1185">Reference proteome</keyword>
<evidence type="ECO:0000313" key="11">
    <source>
        <dbReference type="EMBL" id="MDC7718140.1"/>
    </source>
</evidence>
<feature type="domain" description="Methyl-accepting transducer" evidence="10">
    <location>
        <begin position="274"/>
        <end position="510"/>
    </location>
</feature>
<dbReference type="Pfam" id="PF17200">
    <property type="entry name" value="sCache_2"/>
    <property type="match status" value="1"/>
</dbReference>
<protein>
    <submittedName>
        <fullName evidence="11">Methyl-accepting chemotaxis protein</fullName>
    </submittedName>
</protein>
<comment type="similarity">
    <text evidence="7">Belongs to the methyl-accepting chemotaxis (MCP) protein family.</text>
</comment>
<evidence type="ECO:0000256" key="5">
    <source>
        <dbReference type="ARBA" id="ARBA00023136"/>
    </source>
</evidence>
<dbReference type="RefSeq" id="WP_272752410.1">
    <property type="nucleotide sequence ID" value="NZ_JAQQLF010000016.1"/>
</dbReference>
<evidence type="ECO:0000256" key="7">
    <source>
        <dbReference type="ARBA" id="ARBA00029447"/>
    </source>
</evidence>
<feature type="transmembrane region" description="Helical" evidence="9">
    <location>
        <begin position="161"/>
        <end position="180"/>
    </location>
</feature>
<name>A0ABT5IZY3_9NEIS</name>
<dbReference type="Pfam" id="PF00015">
    <property type="entry name" value="MCPsignal"/>
    <property type="match status" value="1"/>
</dbReference>
<comment type="subcellular location">
    <subcellularLocation>
        <location evidence="1">Cell membrane</location>
        <topology evidence="1">Multi-pass membrane protein</topology>
    </subcellularLocation>
</comment>
<dbReference type="InterPro" id="IPR033480">
    <property type="entry name" value="sCache_2"/>
</dbReference>
<evidence type="ECO:0000256" key="9">
    <source>
        <dbReference type="SAM" id="Phobius"/>
    </source>
</evidence>
<dbReference type="InterPro" id="IPR004089">
    <property type="entry name" value="MCPsignal_dom"/>
</dbReference>
<dbReference type="Proteomes" id="UP001219956">
    <property type="component" value="Unassembled WGS sequence"/>
</dbReference>
<evidence type="ECO:0000259" key="10">
    <source>
        <dbReference type="PROSITE" id="PS50111"/>
    </source>
</evidence>
<dbReference type="SMART" id="SM00283">
    <property type="entry name" value="MA"/>
    <property type="match status" value="1"/>
</dbReference>
<keyword evidence="5 9" id="KW-0472">Membrane</keyword>
<dbReference type="InterPro" id="IPR004090">
    <property type="entry name" value="Chemotax_Me-accpt_rcpt"/>
</dbReference>
<gene>
    <name evidence="11" type="ORF">PQU95_13050</name>
</gene>
<dbReference type="Gene3D" id="1.10.287.950">
    <property type="entry name" value="Methyl-accepting chemotaxis protein"/>
    <property type="match status" value="1"/>
</dbReference>
<dbReference type="CDD" id="cd11386">
    <property type="entry name" value="MCP_signal"/>
    <property type="match status" value="1"/>
</dbReference>
<feature type="transmembrane region" description="Helical" evidence="9">
    <location>
        <begin position="192"/>
        <end position="212"/>
    </location>
</feature>
<evidence type="ECO:0000256" key="4">
    <source>
        <dbReference type="ARBA" id="ARBA00022989"/>
    </source>
</evidence>
<comment type="caution">
    <text evidence="11">The sequence shown here is derived from an EMBL/GenBank/DDBJ whole genome shotgun (WGS) entry which is preliminary data.</text>
</comment>
<sequence>MQKNAGLSLKRRLQLQVVLVTVILCVLGVLSLMHERATMLQDRQVKVRNLVESAMTVVKAYEDKASSGALSETEAKKQAASVLNAMRYDEREYFFAFDREWNWVAHGAKAAMIGKNLNSVKDAAGVPLKPLFEQALQSGGGKGLAAYVWDKPGFDTPQDKISYIATTAGWGWVLGTGIYLDDVQAGFMQQAYALIIEVLLAVALVVTVGYLIRRSVMQQLGGDPALTRDVVHRIAQGDLNVQVPLAAGDKDSLLAAVADMQKHLRELVGGIAGSSSTLSGMAGNIAGSAAAVASSSGQQSHAATEMAASIEQLTASIKQIAELAEHARTVSASSGQLSNQGGEVIASAVSEMQRINSAVDQAAGTIGDLVSKTQTISTIMQVIKDIADQTNLLALNAAIEAARAGEMGRGFAVVADEVRKLSERTAAATQEIAGMINEIQAGSEASRSNMEEAVNRVKAGLALAEQGGEAIHQIRDSANGVVGVVKDISQALAEQGHASEEITRNVEQIAQAAASNAAASGQSSQAIGELNELTQRLRSMVSRFQV</sequence>
<accession>A0ABT5IZY3</accession>
<evidence type="ECO:0000256" key="3">
    <source>
        <dbReference type="ARBA" id="ARBA00022692"/>
    </source>
</evidence>
<evidence type="ECO:0000313" key="12">
    <source>
        <dbReference type="Proteomes" id="UP001219956"/>
    </source>
</evidence>
<organism evidence="11 12">
    <name type="scientific">Vogesella aquatica</name>
    <dbReference type="NCBI Taxonomy" id="2984206"/>
    <lineage>
        <taxon>Bacteria</taxon>
        <taxon>Pseudomonadati</taxon>
        <taxon>Pseudomonadota</taxon>
        <taxon>Betaproteobacteria</taxon>
        <taxon>Neisseriales</taxon>
        <taxon>Chromobacteriaceae</taxon>
        <taxon>Vogesella</taxon>
    </lineage>
</organism>
<proteinExistence type="inferred from homology"/>
<evidence type="ECO:0000256" key="6">
    <source>
        <dbReference type="ARBA" id="ARBA00023224"/>
    </source>
</evidence>
<dbReference type="PANTHER" id="PTHR32089:SF119">
    <property type="entry name" value="METHYL-ACCEPTING CHEMOTAXIS PROTEIN CTPL"/>
    <property type="match status" value="1"/>
</dbReference>
<dbReference type="SMART" id="SM01049">
    <property type="entry name" value="Cache_2"/>
    <property type="match status" value="1"/>
</dbReference>
<dbReference type="PRINTS" id="PR00260">
    <property type="entry name" value="CHEMTRNSDUCR"/>
</dbReference>
<keyword evidence="2" id="KW-1003">Cell membrane</keyword>
<reference evidence="11 12" key="1">
    <citation type="submission" date="2023-01" db="EMBL/GenBank/DDBJ databases">
        <title>Novel species of the genus Vogesella isolated from rivers.</title>
        <authorList>
            <person name="Lu H."/>
        </authorList>
    </citation>
    <scope>NUCLEOTIDE SEQUENCE [LARGE SCALE GENOMIC DNA]</scope>
    <source>
        <strain evidence="11 12">DC21W</strain>
    </source>
</reference>
<dbReference type="PANTHER" id="PTHR32089">
    <property type="entry name" value="METHYL-ACCEPTING CHEMOTAXIS PROTEIN MCPB"/>
    <property type="match status" value="1"/>
</dbReference>
<evidence type="ECO:0000256" key="2">
    <source>
        <dbReference type="ARBA" id="ARBA00022475"/>
    </source>
</evidence>